<dbReference type="EMBL" id="JAKRKC020000001">
    <property type="protein sequence ID" value="MCK2212497.1"/>
    <property type="molecule type" value="Genomic_DNA"/>
</dbReference>
<organism evidence="1 2">
    <name type="scientific">Actinomadura luzonensis</name>
    <dbReference type="NCBI Taxonomy" id="2805427"/>
    <lineage>
        <taxon>Bacteria</taxon>
        <taxon>Bacillati</taxon>
        <taxon>Actinomycetota</taxon>
        <taxon>Actinomycetes</taxon>
        <taxon>Streptosporangiales</taxon>
        <taxon>Thermomonosporaceae</taxon>
        <taxon>Actinomadura</taxon>
    </lineage>
</organism>
<sequence>MDLAWIIAVAAAAGGPLTPGAVPVLAPPAALTCAVATPPGRPLTFAPRVGLTPRPVTVRGNLQLTGCVSPDGSAGALRSGWVSLRATADISCTSARHVRGRAVVVWFGWDGRPLGSSRIRGSEGSLATHRPADTLLGGTVTYGPLKGRPTAGGLMPDAGLIGCATQGLERLSGTGRMTFG</sequence>
<proteinExistence type="predicted"/>
<keyword evidence="2" id="KW-1185">Reference proteome</keyword>
<protein>
    <submittedName>
        <fullName evidence="1">Uncharacterized protein</fullName>
    </submittedName>
</protein>
<comment type="caution">
    <text evidence="1">The sequence shown here is derived from an EMBL/GenBank/DDBJ whole genome shotgun (WGS) entry which is preliminary data.</text>
</comment>
<dbReference type="RefSeq" id="WP_242383399.1">
    <property type="nucleotide sequence ID" value="NZ_JAKRKC020000001.1"/>
</dbReference>
<dbReference type="Proteomes" id="UP001317259">
    <property type="component" value="Unassembled WGS sequence"/>
</dbReference>
<accession>A0ABT0FJM3</accession>
<evidence type="ECO:0000313" key="2">
    <source>
        <dbReference type="Proteomes" id="UP001317259"/>
    </source>
</evidence>
<reference evidence="1 2" key="1">
    <citation type="submission" date="2022-04" db="EMBL/GenBank/DDBJ databases">
        <title>Genome draft of Actinomadura sp. ATCC 31491.</title>
        <authorList>
            <person name="Shi X."/>
            <person name="Du Y."/>
        </authorList>
    </citation>
    <scope>NUCLEOTIDE SEQUENCE [LARGE SCALE GENOMIC DNA]</scope>
    <source>
        <strain evidence="1 2">ATCC 31491</strain>
    </source>
</reference>
<gene>
    <name evidence="1" type="ORF">MF672_001585</name>
</gene>
<evidence type="ECO:0000313" key="1">
    <source>
        <dbReference type="EMBL" id="MCK2212497.1"/>
    </source>
</evidence>
<name>A0ABT0FJM3_9ACTN</name>